<feature type="compositionally biased region" description="Polar residues" evidence="12">
    <location>
        <begin position="1"/>
        <end position="10"/>
    </location>
</feature>
<dbReference type="GO" id="GO:0045892">
    <property type="term" value="P:negative regulation of DNA-templated transcription"/>
    <property type="evidence" value="ECO:0007669"/>
    <property type="project" value="UniProtKB-ARBA"/>
</dbReference>
<dbReference type="GO" id="GO:0001228">
    <property type="term" value="F:DNA-binding transcription activator activity, RNA polymerase II-specific"/>
    <property type="evidence" value="ECO:0007669"/>
    <property type="project" value="TreeGrafter"/>
</dbReference>
<feature type="domain" description="C2H2-type" evidence="13">
    <location>
        <begin position="388"/>
        <end position="416"/>
    </location>
</feature>
<evidence type="ECO:0000259" key="13">
    <source>
        <dbReference type="PROSITE" id="PS50157"/>
    </source>
</evidence>
<feature type="region of interest" description="Disordered" evidence="12">
    <location>
        <begin position="211"/>
        <end position="230"/>
    </location>
</feature>
<dbReference type="InterPro" id="IPR013087">
    <property type="entry name" value="Znf_C2H2_type"/>
</dbReference>
<dbReference type="SUPFAM" id="SSF57667">
    <property type="entry name" value="beta-beta-alpha zinc fingers"/>
    <property type="match status" value="7"/>
</dbReference>
<evidence type="ECO:0000256" key="12">
    <source>
        <dbReference type="SAM" id="MobiDB-lite"/>
    </source>
</evidence>
<keyword evidence="4" id="KW-0677">Repeat</keyword>
<keyword evidence="15" id="KW-1185">Reference proteome</keyword>
<evidence type="ECO:0000313" key="15">
    <source>
        <dbReference type="Proteomes" id="UP000242188"/>
    </source>
</evidence>
<dbReference type="PROSITE" id="PS00028">
    <property type="entry name" value="ZINC_FINGER_C2H2_1"/>
    <property type="match status" value="12"/>
</dbReference>
<feature type="domain" description="C2H2-type" evidence="13">
    <location>
        <begin position="362"/>
        <end position="385"/>
    </location>
</feature>
<dbReference type="SMART" id="SM00355">
    <property type="entry name" value="ZnF_C2H2"/>
    <property type="match status" value="13"/>
</dbReference>
<evidence type="ECO:0000256" key="4">
    <source>
        <dbReference type="ARBA" id="ARBA00022737"/>
    </source>
</evidence>
<dbReference type="FunFam" id="3.30.160.60:FF:002239">
    <property type="entry name" value="Zinc finger protein 226"/>
    <property type="match status" value="1"/>
</dbReference>
<reference evidence="14 15" key="1">
    <citation type="journal article" date="2017" name="Nat. Ecol. Evol.">
        <title>Scallop genome provides insights into evolution of bilaterian karyotype and development.</title>
        <authorList>
            <person name="Wang S."/>
            <person name="Zhang J."/>
            <person name="Jiao W."/>
            <person name="Li J."/>
            <person name="Xun X."/>
            <person name="Sun Y."/>
            <person name="Guo X."/>
            <person name="Huan P."/>
            <person name="Dong B."/>
            <person name="Zhang L."/>
            <person name="Hu X."/>
            <person name="Sun X."/>
            <person name="Wang J."/>
            <person name="Zhao C."/>
            <person name="Wang Y."/>
            <person name="Wang D."/>
            <person name="Huang X."/>
            <person name="Wang R."/>
            <person name="Lv J."/>
            <person name="Li Y."/>
            <person name="Zhang Z."/>
            <person name="Liu B."/>
            <person name="Lu W."/>
            <person name="Hui Y."/>
            <person name="Liang J."/>
            <person name="Zhou Z."/>
            <person name="Hou R."/>
            <person name="Li X."/>
            <person name="Liu Y."/>
            <person name="Li H."/>
            <person name="Ning X."/>
            <person name="Lin Y."/>
            <person name="Zhao L."/>
            <person name="Xing Q."/>
            <person name="Dou J."/>
            <person name="Li Y."/>
            <person name="Mao J."/>
            <person name="Guo H."/>
            <person name="Dou H."/>
            <person name="Li T."/>
            <person name="Mu C."/>
            <person name="Jiang W."/>
            <person name="Fu Q."/>
            <person name="Fu X."/>
            <person name="Miao Y."/>
            <person name="Liu J."/>
            <person name="Yu Q."/>
            <person name="Li R."/>
            <person name="Liao H."/>
            <person name="Li X."/>
            <person name="Kong Y."/>
            <person name="Jiang Z."/>
            <person name="Chourrout D."/>
            <person name="Li R."/>
            <person name="Bao Z."/>
        </authorList>
    </citation>
    <scope>NUCLEOTIDE SEQUENCE [LARGE SCALE GENOMIC DNA]</scope>
    <source>
        <strain evidence="14 15">PY_sf001</strain>
    </source>
</reference>
<feature type="domain" description="C2H2-type" evidence="13">
    <location>
        <begin position="334"/>
        <end position="361"/>
    </location>
</feature>
<dbReference type="GO" id="GO:0005694">
    <property type="term" value="C:chromosome"/>
    <property type="evidence" value="ECO:0007669"/>
    <property type="project" value="UniProtKB-ARBA"/>
</dbReference>
<dbReference type="GO" id="GO:0008270">
    <property type="term" value="F:zinc ion binding"/>
    <property type="evidence" value="ECO:0007669"/>
    <property type="project" value="UniProtKB-KW"/>
</dbReference>
<evidence type="ECO:0000256" key="2">
    <source>
        <dbReference type="ARBA" id="ARBA00006991"/>
    </source>
</evidence>
<dbReference type="GO" id="GO:0000978">
    <property type="term" value="F:RNA polymerase II cis-regulatory region sequence-specific DNA binding"/>
    <property type="evidence" value="ECO:0007669"/>
    <property type="project" value="TreeGrafter"/>
</dbReference>
<keyword evidence="7" id="KW-0805">Transcription regulation</keyword>
<comment type="similarity">
    <text evidence="2">Belongs to the krueppel C2H2-type zinc-finger protein family.</text>
</comment>
<evidence type="ECO:0000256" key="11">
    <source>
        <dbReference type="PROSITE-ProRule" id="PRU00042"/>
    </source>
</evidence>
<dbReference type="AlphaFoldDB" id="A0A210R6X7"/>
<dbReference type="FunFam" id="3.30.160.60:FF:000557">
    <property type="entry name" value="zinc finger and SCAN domain-containing protein 29"/>
    <property type="match status" value="1"/>
</dbReference>
<name>A0A210R6X7_MIZYE</name>
<dbReference type="InterPro" id="IPR036236">
    <property type="entry name" value="Znf_C2H2_sf"/>
</dbReference>
<keyword evidence="5 11" id="KW-0863">Zinc-finger</keyword>
<accession>A0A210R6X7</accession>
<evidence type="ECO:0000313" key="14">
    <source>
        <dbReference type="EMBL" id="OWF56809.1"/>
    </source>
</evidence>
<protein>
    <recommendedName>
        <fullName evidence="13">C2H2-type domain-containing protein</fullName>
    </recommendedName>
</protein>
<evidence type="ECO:0000256" key="1">
    <source>
        <dbReference type="ARBA" id="ARBA00004123"/>
    </source>
</evidence>
<dbReference type="EMBL" id="NEDP02000042">
    <property type="protein sequence ID" value="OWF56809.1"/>
    <property type="molecule type" value="Genomic_DNA"/>
</dbReference>
<feature type="domain" description="C2H2-type" evidence="13">
    <location>
        <begin position="505"/>
        <end position="532"/>
    </location>
</feature>
<dbReference type="PROSITE" id="PS50157">
    <property type="entry name" value="ZINC_FINGER_C2H2_2"/>
    <property type="match status" value="13"/>
</dbReference>
<feature type="domain" description="C2H2-type" evidence="13">
    <location>
        <begin position="421"/>
        <end position="448"/>
    </location>
</feature>
<feature type="domain" description="C2H2-type" evidence="13">
    <location>
        <begin position="306"/>
        <end position="333"/>
    </location>
</feature>
<feature type="domain" description="C2H2-type" evidence="13">
    <location>
        <begin position="589"/>
        <end position="616"/>
    </location>
</feature>
<dbReference type="PANTHER" id="PTHR24393">
    <property type="entry name" value="ZINC FINGER PROTEIN"/>
    <property type="match status" value="1"/>
</dbReference>
<comment type="subcellular location">
    <subcellularLocation>
        <location evidence="1">Nucleus</location>
    </subcellularLocation>
</comment>
<proteinExistence type="inferred from homology"/>
<dbReference type="Pfam" id="PF00096">
    <property type="entry name" value="zf-C2H2"/>
    <property type="match status" value="8"/>
</dbReference>
<feature type="domain" description="C2H2-type" evidence="13">
    <location>
        <begin position="617"/>
        <end position="645"/>
    </location>
</feature>
<evidence type="ECO:0000256" key="6">
    <source>
        <dbReference type="ARBA" id="ARBA00022833"/>
    </source>
</evidence>
<feature type="domain" description="C2H2-type" evidence="13">
    <location>
        <begin position="449"/>
        <end position="476"/>
    </location>
</feature>
<dbReference type="OrthoDB" id="427030at2759"/>
<evidence type="ECO:0000256" key="8">
    <source>
        <dbReference type="ARBA" id="ARBA00023125"/>
    </source>
</evidence>
<feature type="domain" description="C2H2-type" evidence="13">
    <location>
        <begin position="278"/>
        <end position="305"/>
    </location>
</feature>
<feature type="domain" description="C2H2-type" evidence="13">
    <location>
        <begin position="533"/>
        <end position="560"/>
    </location>
</feature>
<evidence type="ECO:0000256" key="5">
    <source>
        <dbReference type="ARBA" id="ARBA00022771"/>
    </source>
</evidence>
<feature type="compositionally biased region" description="Basic and acidic residues" evidence="12">
    <location>
        <begin position="11"/>
        <end position="29"/>
    </location>
</feature>
<keyword evidence="9" id="KW-0804">Transcription</keyword>
<feature type="region of interest" description="Disordered" evidence="12">
    <location>
        <begin position="1"/>
        <end position="29"/>
    </location>
</feature>
<keyword evidence="3" id="KW-0479">Metal-binding</keyword>
<feature type="domain" description="C2H2-type" evidence="13">
    <location>
        <begin position="477"/>
        <end position="504"/>
    </location>
</feature>
<dbReference type="Gene3D" id="3.30.160.60">
    <property type="entry name" value="Classic Zinc Finger"/>
    <property type="match status" value="12"/>
</dbReference>
<evidence type="ECO:0000256" key="9">
    <source>
        <dbReference type="ARBA" id="ARBA00023163"/>
    </source>
</evidence>
<evidence type="ECO:0000256" key="7">
    <source>
        <dbReference type="ARBA" id="ARBA00023015"/>
    </source>
</evidence>
<sequence>MPDVSTSDMTCRNESHNDHFDQTHSGTKFENEKEARNHYMYILPPGKQEQCYDASNGTDQPISKEIHSEKIMYEQNTCYQTMCNENTCVNNTCVNTMCVYPGSVTEDYKCVYTADSVTISTADIPIGCKLRTKLQKLCKTNQPLKGKVILTYIPDEVESAEIQEGNGTRNIPDSKPNIGNKDMHDISNVVASENVLTPVQVVDKLEIVSDESGHEQMPIPSGDNSCPVQENIEPGKVLVVRKRKGRKQVNPKRVAMKESLLRKITSSTKAGSKKGKKHSCDICGKVFPSNQGLICHIRTHTGEKPFKCNVCDRAFGDKTTCRRHTSIHTGLRPHKCEECGKTFVQRNSLYSHRKVHGSVKDFKCKICGQEFLWKVSYLNHVGTHSPPVNYEACGKEFLSDMYLQKHYKRVHLCMRPPNKRIVCDVCGKSLASKKTLREHYMQHEGVKPYQCEQCGKDFVKKANLDVHKRVHLEWRPYTCDKCGKGYTTKMGLTSHALGHTGERPYLCDICGKDFVTRGGLQGHRKVHSGEKPFECHICGSRFNSVTKKTRHLVSHTDDRPVACEICDKRFRNRPQMRLHMRIHYDERNYECDVCGRKFKQSSHLQRHRKIHSGEKPYSCNICGKSFNQKSNCDTHIKRQHATSPPLNPYERLG</sequence>
<dbReference type="FunFam" id="3.30.160.60:FF:002343">
    <property type="entry name" value="Zinc finger protein 33A"/>
    <property type="match status" value="1"/>
</dbReference>
<organism evidence="14 15">
    <name type="scientific">Mizuhopecten yessoensis</name>
    <name type="common">Japanese scallop</name>
    <name type="synonym">Patinopecten yessoensis</name>
    <dbReference type="NCBI Taxonomy" id="6573"/>
    <lineage>
        <taxon>Eukaryota</taxon>
        <taxon>Metazoa</taxon>
        <taxon>Spiralia</taxon>
        <taxon>Lophotrochozoa</taxon>
        <taxon>Mollusca</taxon>
        <taxon>Bivalvia</taxon>
        <taxon>Autobranchia</taxon>
        <taxon>Pteriomorphia</taxon>
        <taxon>Pectinida</taxon>
        <taxon>Pectinoidea</taxon>
        <taxon>Pectinidae</taxon>
        <taxon>Mizuhopecten</taxon>
    </lineage>
</organism>
<gene>
    <name evidence="14" type="ORF">KP79_PYT16042</name>
</gene>
<dbReference type="Proteomes" id="UP000242188">
    <property type="component" value="Unassembled WGS sequence"/>
</dbReference>
<evidence type="ECO:0000256" key="10">
    <source>
        <dbReference type="ARBA" id="ARBA00023242"/>
    </source>
</evidence>
<evidence type="ECO:0000256" key="3">
    <source>
        <dbReference type="ARBA" id="ARBA00022723"/>
    </source>
</evidence>
<feature type="domain" description="C2H2-type" evidence="13">
    <location>
        <begin position="561"/>
        <end position="588"/>
    </location>
</feature>
<dbReference type="PANTHER" id="PTHR24393:SF15">
    <property type="entry name" value="IP01243P-RELATED"/>
    <property type="match status" value="1"/>
</dbReference>
<keyword evidence="10" id="KW-0539">Nucleus</keyword>
<dbReference type="FunFam" id="3.30.160.60:FF:001732">
    <property type="entry name" value="Zgc:162936"/>
    <property type="match status" value="1"/>
</dbReference>
<dbReference type="FunFam" id="3.30.160.60:FF:000671">
    <property type="entry name" value="Zinc finger protein 26"/>
    <property type="match status" value="1"/>
</dbReference>
<comment type="caution">
    <text evidence="14">The sequence shown here is derived from an EMBL/GenBank/DDBJ whole genome shotgun (WGS) entry which is preliminary data.</text>
</comment>
<keyword evidence="6" id="KW-0862">Zinc</keyword>
<keyword evidence="8" id="KW-0238">DNA-binding</keyword>
<dbReference type="FunFam" id="3.30.160.60:FF:000643">
    <property type="entry name" value="Zinc finger protein 668"/>
    <property type="match status" value="1"/>
</dbReference>
<dbReference type="Pfam" id="PF13912">
    <property type="entry name" value="zf-C2H2_6"/>
    <property type="match status" value="1"/>
</dbReference>
<dbReference type="GO" id="GO:0005634">
    <property type="term" value="C:nucleus"/>
    <property type="evidence" value="ECO:0007669"/>
    <property type="project" value="UniProtKB-SubCell"/>
</dbReference>